<evidence type="ECO:0000256" key="1">
    <source>
        <dbReference type="ARBA" id="ARBA00001974"/>
    </source>
</evidence>
<feature type="domain" description="T-box" evidence="5">
    <location>
        <begin position="67"/>
        <end position="127"/>
    </location>
</feature>
<dbReference type="GO" id="GO:0050131">
    <property type="term" value="F:N-methyl-L-amino-acid oxidase activity"/>
    <property type="evidence" value="ECO:0007669"/>
    <property type="project" value="UniProtKB-EC"/>
</dbReference>
<name>A0ABV6KB28_9BACI</name>
<reference evidence="6 7" key="1">
    <citation type="submission" date="2024-09" db="EMBL/GenBank/DDBJ databases">
        <authorList>
            <person name="Sun Q."/>
            <person name="Mori K."/>
        </authorList>
    </citation>
    <scope>NUCLEOTIDE SEQUENCE [LARGE SCALE GENOMIC DNA]</scope>
    <source>
        <strain evidence="6 7">NCAIM B.02610</strain>
    </source>
</reference>
<dbReference type="PROSITE" id="PS50252">
    <property type="entry name" value="TBOX_3"/>
    <property type="match status" value="1"/>
</dbReference>
<dbReference type="SUPFAM" id="SSF51905">
    <property type="entry name" value="FAD/NAD(P)-binding domain"/>
    <property type="match status" value="1"/>
</dbReference>
<dbReference type="PANTHER" id="PTHR10961:SF7">
    <property type="entry name" value="FAD DEPENDENT OXIDOREDUCTASE DOMAIN-CONTAINING PROTEIN"/>
    <property type="match status" value="1"/>
</dbReference>
<gene>
    <name evidence="6" type="primary">solA</name>
    <name evidence="6" type="ORF">ACFFHM_08395</name>
</gene>
<evidence type="ECO:0000256" key="4">
    <source>
        <dbReference type="ARBA" id="ARBA00023002"/>
    </source>
</evidence>
<keyword evidence="3" id="KW-0274">FAD</keyword>
<proteinExistence type="predicted"/>
<dbReference type="Proteomes" id="UP001589838">
    <property type="component" value="Unassembled WGS sequence"/>
</dbReference>
<evidence type="ECO:0000256" key="3">
    <source>
        <dbReference type="ARBA" id="ARBA00022827"/>
    </source>
</evidence>
<keyword evidence="4 6" id="KW-0560">Oxidoreductase</keyword>
<evidence type="ECO:0000259" key="5">
    <source>
        <dbReference type="PROSITE" id="PS50252"/>
    </source>
</evidence>
<sequence>MSKIYDVIIIGLGAMGSTAAYQLAKRGQRVLGLEQFGPAHDQGSSHGGSRIIRQSYFEDPAYVPLLLRAYELWDEIERESGEEILTVTGGLMMGPPDSLTVSGSIESAKQWNLAYEVLEANDIRRRFPLFNPSDNTLALYEAKAGFVRPELSVYSHLLQAEKHGADLRFFEAVQSWEAHPSGEGVRVVTANGTYEAGKIIISAGAWAPQLLNDLGVSLQVERHIQMFFEPTGGIEPFRVGKQPIYIWEAEDNVQLYGFPSSALGAEGAKVAFFRKGKPCTPDTIDRNVYDDEVEMMRNYLVQGIPKLNGRFLQGKTCMYTNTPDEHFVISAHPTHPQVTVAAGFSGHGFKFASVVGEVLADLVINGQTNHPIDLFCPQRFVHQ</sequence>
<organism evidence="6 7">
    <name type="scientific">Halalkalibacter kiskunsagensis</name>
    <dbReference type="NCBI Taxonomy" id="1548599"/>
    <lineage>
        <taxon>Bacteria</taxon>
        <taxon>Bacillati</taxon>
        <taxon>Bacillota</taxon>
        <taxon>Bacilli</taxon>
        <taxon>Bacillales</taxon>
        <taxon>Bacillaceae</taxon>
        <taxon>Halalkalibacter</taxon>
    </lineage>
</organism>
<evidence type="ECO:0000256" key="2">
    <source>
        <dbReference type="ARBA" id="ARBA00022630"/>
    </source>
</evidence>
<accession>A0ABV6KB28</accession>
<dbReference type="InterPro" id="IPR046360">
    <property type="entry name" value="T-box_DNA-bd"/>
</dbReference>
<dbReference type="RefSeq" id="WP_335961545.1">
    <property type="nucleotide sequence ID" value="NZ_JAXBLX010000018.1"/>
</dbReference>
<protein>
    <submittedName>
        <fullName evidence="6">N-methyl-L-tryptophan oxidase</fullName>
        <ecNumber evidence="6">1.5.3.2</ecNumber>
    </submittedName>
</protein>
<dbReference type="Pfam" id="PF01266">
    <property type="entry name" value="DAO"/>
    <property type="match status" value="1"/>
</dbReference>
<comment type="cofactor">
    <cofactor evidence="1">
        <name>FAD</name>
        <dbReference type="ChEBI" id="CHEBI:57692"/>
    </cofactor>
</comment>
<dbReference type="SUPFAM" id="SSF54373">
    <property type="entry name" value="FAD-linked reductases, C-terminal domain"/>
    <property type="match status" value="1"/>
</dbReference>
<dbReference type="Gene3D" id="3.50.50.60">
    <property type="entry name" value="FAD/NAD(P)-binding domain"/>
    <property type="match status" value="1"/>
</dbReference>
<dbReference type="EMBL" id="JBHLUX010000023">
    <property type="protein sequence ID" value="MFC0470513.1"/>
    <property type="molecule type" value="Genomic_DNA"/>
</dbReference>
<evidence type="ECO:0000313" key="6">
    <source>
        <dbReference type="EMBL" id="MFC0470513.1"/>
    </source>
</evidence>
<comment type="caution">
    <text evidence="6">The sequence shown here is derived from an EMBL/GenBank/DDBJ whole genome shotgun (WGS) entry which is preliminary data.</text>
</comment>
<dbReference type="EC" id="1.5.3.2" evidence="6"/>
<dbReference type="InterPro" id="IPR036188">
    <property type="entry name" value="FAD/NAD-bd_sf"/>
</dbReference>
<keyword evidence="7" id="KW-1185">Reference proteome</keyword>
<dbReference type="NCBIfam" id="NF008425">
    <property type="entry name" value="PRK11259.1"/>
    <property type="match status" value="1"/>
</dbReference>
<keyword evidence="2" id="KW-0285">Flavoprotein</keyword>
<dbReference type="Gene3D" id="3.30.9.10">
    <property type="entry name" value="D-Amino Acid Oxidase, subunit A, domain 2"/>
    <property type="match status" value="1"/>
</dbReference>
<dbReference type="InterPro" id="IPR045170">
    <property type="entry name" value="MTOX"/>
</dbReference>
<dbReference type="InterPro" id="IPR006076">
    <property type="entry name" value="FAD-dep_OxRdtase"/>
</dbReference>
<evidence type="ECO:0000313" key="7">
    <source>
        <dbReference type="Proteomes" id="UP001589838"/>
    </source>
</evidence>
<dbReference type="PANTHER" id="PTHR10961">
    <property type="entry name" value="PEROXISOMAL SARCOSINE OXIDASE"/>
    <property type="match status" value="1"/>
</dbReference>